<dbReference type="Proteomes" id="UP000499080">
    <property type="component" value="Unassembled WGS sequence"/>
</dbReference>
<protein>
    <submittedName>
        <fullName evidence="1">Uncharacterized protein</fullName>
    </submittedName>
</protein>
<gene>
    <name evidence="1" type="ORF">AVEN_251346_1</name>
</gene>
<sequence length="103" mass="11269">MIKKKLLSLVRETLEHLDRQNSGFVLIYGVGCLPGGLSGEAGPYLCFASKKPGAFRATGPTETNNSLLKRPSVDQFLNNAGQERSLRTELAIFILNFLSHAMC</sequence>
<evidence type="ECO:0000313" key="1">
    <source>
        <dbReference type="EMBL" id="GBM99684.1"/>
    </source>
</evidence>
<reference evidence="1 2" key="1">
    <citation type="journal article" date="2019" name="Sci. Rep.">
        <title>Orb-weaving spider Araneus ventricosus genome elucidates the spidroin gene catalogue.</title>
        <authorList>
            <person name="Kono N."/>
            <person name="Nakamura H."/>
            <person name="Ohtoshi R."/>
            <person name="Moran D.A.P."/>
            <person name="Shinohara A."/>
            <person name="Yoshida Y."/>
            <person name="Fujiwara M."/>
            <person name="Mori M."/>
            <person name="Tomita M."/>
            <person name="Arakawa K."/>
        </authorList>
    </citation>
    <scope>NUCLEOTIDE SEQUENCE [LARGE SCALE GENOMIC DNA]</scope>
</reference>
<name>A0A4Y2KBT0_ARAVE</name>
<dbReference type="AlphaFoldDB" id="A0A4Y2KBT0"/>
<keyword evidence="2" id="KW-1185">Reference proteome</keyword>
<evidence type="ECO:0000313" key="2">
    <source>
        <dbReference type="Proteomes" id="UP000499080"/>
    </source>
</evidence>
<proteinExistence type="predicted"/>
<comment type="caution">
    <text evidence="1">The sequence shown here is derived from an EMBL/GenBank/DDBJ whole genome shotgun (WGS) entry which is preliminary data.</text>
</comment>
<organism evidence="1 2">
    <name type="scientific">Araneus ventricosus</name>
    <name type="common">Orbweaver spider</name>
    <name type="synonym">Epeira ventricosa</name>
    <dbReference type="NCBI Taxonomy" id="182803"/>
    <lineage>
        <taxon>Eukaryota</taxon>
        <taxon>Metazoa</taxon>
        <taxon>Ecdysozoa</taxon>
        <taxon>Arthropoda</taxon>
        <taxon>Chelicerata</taxon>
        <taxon>Arachnida</taxon>
        <taxon>Araneae</taxon>
        <taxon>Araneomorphae</taxon>
        <taxon>Entelegynae</taxon>
        <taxon>Araneoidea</taxon>
        <taxon>Araneidae</taxon>
        <taxon>Araneus</taxon>
    </lineage>
</organism>
<accession>A0A4Y2KBT0</accession>
<dbReference type="EMBL" id="BGPR01004440">
    <property type="protein sequence ID" value="GBM99684.1"/>
    <property type="molecule type" value="Genomic_DNA"/>
</dbReference>